<evidence type="ECO:0000313" key="6">
    <source>
        <dbReference type="EMBL" id="KAK9907577.1"/>
    </source>
</evidence>
<dbReference type="EMBL" id="JALJOT010000009">
    <property type="protein sequence ID" value="KAK9907577.1"/>
    <property type="molecule type" value="Genomic_DNA"/>
</dbReference>
<evidence type="ECO:0000313" key="7">
    <source>
        <dbReference type="Proteomes" id="UP001491310"/>
    </source>
</evidence>
<proteinExistence type="inferred from homology"/>
<keyword evidence="7" id="KW-1185">Reference proteome</keyword>
<evidence type="ECO:0000256" key="3">
    <source>
        <dbReference type="RuleBase" id="RU003633"/>
    </source>
</evidence>
<accession>A0ABR2YL34</accession>
<dbReference type="InterPro" id="IPR011141">
    <property type="entry name" value="Polyketide_synthase_type-III"/>
</dbReference>
<evidence type="ECO:0000259" key="5">
    <source>
        <dbReference type="Pfam" id="PF02797"/>
    </source>
</evidence>
<sequence length="427" mass="46199">MTPLPASVFSTALNIPTALVADPGSPYVLGTGEAYPPHSYSQEEFLAAFLERYKLDAVSEEFARRIFAATQIKHGCINLPRERLFHKMTRSEFVEYIQTSTKDIAERSAEMSLANWGGLRTDITHLIFGTMSAVIDSPTMDAKLIKSLGLLPTTKRISVQQMGCLTGFRCLSLATNIAKSDPKARVLVVVADIRSGLQNQLPAHKAGEPMERVTIVSCALFRDAASAAVIGSSPNMAREQPLAEVLCSASLLIPDTEDYVRIKDADDGTISWYNKTDLPDVVSAGVPSFVTGTLLEGTGLTPQDVQFIMHPGGPKILHGPAQKMGVENEKFQASWDFLQNHGNTSGSSNLALMHVELTRPAGAVPSSHVVCIGIGPGLSLEGLLLRRMTADPAVAARRQLRMIRSNLSLERPSGWTADLPDEANHIQ</sequence>
<dbReference type="SUPFAM" id="SSF53901">
    <property type="entry name" value="Thiolase-like"/>
    <property type="match status" value="2"/>
</dbReference>
<comment type="similarity">
    <text evidence="1 3">Belongs to the thiolase-like superfamily. Chalcone/stilbene synthases family.</text>
</comment>
<dbReference type="Gene3D" id="3.40.47.10">
    <property type="match status" value="2"/>
</dbReference>
<dbReference type="Pfam" id="PF02797">
    <property type="entry name" value="Chal_sti_synt_C"/>
    <property type="match status" value="1"/>
</dbReference>
<gene>
    <name evidence="6" type="ORF">WJX75_006308</name>
</gene>
<feature type="domain" description="Chalcone/stilbene synthase N-terminal" evidence="4">
    <location>
        <begin position="22"/>
        <end position="234"/>
    </location>
</feature>
<dbReference type="Proteomes" id="UP001491310">
    <property type="component" value="Unassembled WGS sequence"/>
</dbReference>
<evidence type="ECO:0000259" key="4">
    <source>
        <dbReference type="Pfam" id="PF00195"/>
    </source>
</evidence>
<comment type="caution">
    <text evidence="6">The sequence shown here is derived from an EMBL/GenBank/DDBJ whole genome shotgun (WGS) entry which is preliminary data.</text>
</comment>
<evidence type="ECO:0000256" key="1">
    <source>
        <dbReference type="ARBA" id="ARBA00005531"/>
    </source>
</evidence>
<evidence type="ECO:0008006" key="8">
    <source>
        <dbReference type="Google" id="ProtNLM"/>
    </source>
</evidence>
<dbReference type="Pfam" id="PF00195">
    <property type="entry name" value="Chal_sti_synt_N"/>
    <property type="match status" value="1"/>
</dbReference>
<evidence type="ECO:0000256" key="2">
    <source>
        <dbReference type="ARBA" id="ARBA00022679"/>
    </source>
</evidence>
<dbReference type="PANTHER" id="PTHR11877">
    <property type="entry name" value="HYDROXYMETHYLGLUTARYL-COA SYNTHASE"/>
    <property type="match status" value="1"/>
</dbReference>
<dbReference type="PANTHER" id="PTHR11877:SF46">
    <property type="entry name" value="TYPE III POLYKETIDE SYNTHASE A"/>
    <property type="match status" value="1"/>
</dbReference>
<feature type="domain" description="Chalcone/stilbene synthase C-terminal" evidence="5">
    <location>
        <begin position="245"/>
        <end position="388"/>
    </location>
</feature>
<dbReference type="InterPro" id="IPR016039">
    <property type="entry name" value="Thiolase-like"/>
</dbReference>
<dbReference type="InterPro" id="IPR001099">
    <property type="entry name" value="Chalcone/stilbene_synt_N"/>
</dbReference>
<dbReference type="PIRSF" id="PIRSF000451">
    <property type="entry name" value="PKS_III"/>
    <property type="match status" value="1"/>
</dbReference>
<protein>
    <recommendedName>
        <fullName evidence="8">Thiolase-like protein</fullName>
    </recommendedName>
</protein>
<reference evidence="6 7" key="1">
    <citation type="journal article" date="2024" name="Nat. Commun.">
        <title>Phylogenomics reveals the evolutionary origins of lichenization in chlorophyte algae.</title>
        <authorList>
            <person name="Puginier C."/>
            <person name="Libourel C."/>
            <person name="Otte J."/>
            <person name="Skaloud P."/>
            <person name="Haon M."/>
            <person name="Grisel S."/>
            <person name="Petersen M."/>
            <person name="Berrin J.G."/>
            <person name="Delaux P.M."/>
            <person name="Dal Grande F."/>
            <person name="Keller J."/>
        </authorList>
    </citation>
    <scope>NUCLEOTIDE SEQUENCE [LARGE SCALE GENOMIC DNA]</scope>
    <source>
        <strain evidence="6 7">SAG 216-7</strain>
    </source>
</reference>
<dbReference type="InterPro" id="IPR012328">
    <property type="entry name" value="Chalcone/stilbene_synt_C"/>
</dbReference>
<organism evidence="6 7">
    <name type="scientific">Coccomyxa subellipsoidea</name>
    <dbReference type="NCBI Taxonomy" id="248742"/>
    <lineage>
        <taxon>Eukaryota</taxon>
        <taxon>Viridiplantae</taxon>
        <taxon>Chlorophyta</taxon>
        <taxon>core chlorophytes</taxon>
        <taxon>Trebouxiophyceae</taxon>
        <taxon>Trebouxiophyceae incertae sedis</taxon>
        <taxon>Coccomyxaceae</taxon>
        <taxon>Coccomyxa</taxon>
    </lineage>
</organism>
<keyword evidence="2 3" id="KW-0808">Transferase</keyword>
<keyword evidence="3" id="KW-0012">Acyltransferase</keyword>
<name>A0ABR2YL34_9CHLO</name>